<dbReference type="RefSeq" id="WP_146563167.1">
    <property type="nucleotide sequence ID" value="NZ_SIHJ01000001.1"/>
</dbReference>
<reference evidence="1 2" key="1">
    <citation type="submission" date="2019-02" db="EMBL/GenBank/DDBJ databases">
        <title>Deep-cultivation of Planctomycetes and their phenomic and genomic characterization uncovers novel biology.</title>
        <authorList>
            <person name="Wiegand S."/>
            <person name="Jogler M."/>
            <person name="Boedeker C."/>
            <person name="Pinto D."/>
            <person name="Vollmers J."/>
            <person name="Rivas-Marin E."/>
            <person name="Kohn T."/>
            <person name="Peeters S.H."/>
            <person name="Heuer A."/>
            <person name="Rast P."/>
            <person name="Oberbeckmann S."/>
            <person name="Bunk B."/>
            <person name="Jeske O."/>
            <person name="Meyerdierks A."/>
            <person name="Storesund J.E."/>
            <person name="Kallscheuer N."/>
            <person name="Luecker S."/>
            <person name="Lage O.M."/>
            <person name="Pohl T."/>
            <person name="Merkel B.J."/>
            <person name="Hornburger P."/>
            <person name="Mueller R.-W."/>
            <person name="Bruemmer F."/>
            <person name="Labrenz M."/>
            <person name="Spormann A.M."/>
            <person name="Op Den Camp H."/>
            <person name="Overmann J."/>
            <person name="Amann R."/>
            <person name="Jetten M.S.M."/>
            <person name="Mascher T."/>
            <person name="Medema M.H."/>
            <person name="Devos D.P."/>
            <person name="Kaster A.-K."/>
            <person name="Ovreas L."/>
            <person name="Rohde M."/>
            <person name="Galperin M.Y."/>
            <person name="Jogler C."/>
        </authorList>
    </citation>
    <scope>NUCLEOTIDE SEQUENCE [LARGE SCALE GENOMIC DNA]</scope>
    <source>
        <strain evidence="1 2">KOR34</strain>
    </source>
</reference>
<gene>
    <name evidence="1" type="ORF">KOR34_12440</name>
</gene>
<sequence>MLSPPEQKTLATFRQFLMTPNKMLCFWGPALDRHRDGLALLESKEMVVPEGRAGGYSLTESGFQAMRDESFAAPAKPR</sequence>
<comment type="caution">
    <text evidence="1">The sequence shown here is derived from an EMBL/GenBank/DDBJ whole genome shotgun (WGS) entry which is preliminary data.</text>
</comment>
<evidence type="ECO:0000313" key="1">
    <source>
        <dbReference type="EMBL" id="TWT36339.1"/>
    </source>
</evidence>
<name>A0A5C5VEM7_9BACT</name>
<dbReference type="EMBL" id="SIHJ01000001">
    <property type="protein sequence ID" value="TWT36339.1"/>
    <property type="molecule type" value="Genomic_DNA"/>
</dbReference>
<proteinExistence type="predicted"/>
<accession>A0A5C5VEM7</accession>
<protein>
    <submittedName>
        <fullName evidence="1">Uncharacterized protein</fullName>
    </submittedName>
</protein>
<dbReference type="Proteomes" id="UP000316714">
    <property type="component" value="Unassembled WGS sequence"/>
</dbReference>
<dbReference type="AlphaFoldDB" id="A0A5C5VEM7"/>
<organism evidence="1 2">
    <name type="scientific">Posidoniimonas corsicana</name>
    <dbReference type="NCBI Taxonomy" id="1938618"/>
    <lineage>
        <taxon>Bacteria</taxon>
        <taxon>Pseudomonadati</taxon>
        <taxon>Planctomycetota</taxon>
        <taxon>Planctomycetia</taxon>
        <taxon>Pirellulales</taxon>
        <taxon>Lacipirellulaceae</taxon>
        <taxon>Posidoniimonas</taxon>
    </lineage>
</organism>
<keyword evidence="2" id="KW-1185">Reference proteome</keyword>
<dbReference type="OrthoDB" id="289841at2"/>
<evidence type="ECO:0000313" key="2">
    <source>
        <dbReference type="Proteomes" id="UP000316714"/>
    </source>
</evidence>